<proteinExistence type="predicted"/>
<name>A0AAQ3MUS7_VIGMU</name>
<feature type="non-terminal residue" evidence="2">
    <location>
        <position position="1"/>
    </location>
</feature>
<dbReference type="EMBL" id="CP144692">
    <property type="protein sequence ID" value="WVY97550.1"/>
    <property type="molecule type" value="Genomic_DNA"/>
</dbReference>
<protein>
    <submittedName>
        <fullName evidence="2">Uncharacterized protein</fullName>
    </submittedName>
</protein>
<evidence type="ECO:0000256" key="1">
    <source>
        <dbReference type="SAM" id="MobiDB-lite"/>
    </source>
</evidence>
<evidence type="ECO:0000313" key="2">
    <source>
        <dbReference type="EMBL" id="WVY97550.1"/>
    </source>
</evidence>
<reference evidence="2 3" key="1">
    <citation type="journal article" date="2023" name="Life. Sci Alliance">
        <title>Evolutionary insights into 3D genome organization and epigenetic landscape of Vigna mungo.</title>
        <authorList>
            <person name="Junaid A."/>
            <person name="Singh B."/>
            <person name="Bhatia S."/>
        </authorList>
    </citation>
    <scope>NUCLEOTIDE SEQUENCE [LARGE SCALE GENOMIC DNA]</scope>
    <source>
        <strain evidence="2">Urdbean</strain>
    </source>
</reference>
<evidence type="ECO:0000313" key="3">
    <source>
        <dbReference type="Proteomes" id="UP001374535"/>
    </source>
</evidence>
<sequence>STNEPNTFSNTTIDRARSTTNKANSFKKCGYCHRTGHTMDVCYSKHDYPLGHPRYPRRPKFNSRTHSSTYSIVSDASYAEEKETNESFTQDSGLNLTRAQF</sequence>
<dbReference type="Proteomes" id="UP001374535">
    <property type="component" value="Chromosome 9"/>
</dbReference>
<accession>A0AAQ3MUS7</accession>
<feature type="region of interest" description="Disordered" evidence="1">
    <location>
        <begin position="82"/>
        <end position="101"/>
    </location>
</feature>
<gene>
    <name evidence="2" type="ORF">V8G54_029701</name>
</gene>
<feature type="compositionally biased region" description="Polar residues" evidence="1">
    <location>
        <begin position="86"/>
        <end position="101"/>
    </location>
</feature>
<keyword evidence="3" id="KW-1185">Reference proteome</keyword>
<dbReference type="AlphaFoldDB" id="A0AAQ3MUS7"/>
<organism evidence="2 3">
    <name type="scientific">Vigna mungo</name>
    <name type="common">Black gram</name>
    <name type="synonym">Phaseolus mungo</name>
    <dbReference type="NCBI Taxonomy" id="3915"/>
    <lineage>
        <taxon>Eukaryota</taxon>
        <taxon>Viridiplantae</taxon>
        <taxon>Streptophyta</taxon>
        <taxon>Embryophyta</taxon>
        <taxon>Tracheophyta</taxon>
        <taxon>Spermatophyta</taxon>
        <taxon>Magnoliopsida</taxon>
        <taxon>eudicotyledons</taxon>
        <taxon>Gunneridae</taxon>
        <taxon>Pentapetalae</taxon>
        <taxon>rosids</taxon>
        <taxon>fabids</taxon>
        <taxon>Fabales</taxon>
        <taxon>Fabaceae</taxon>
        <taxon>Papilionoideae</taxon>
        <taxon>50 kb inversion clade</taxon>
        <taxon>NPAAA clade</taxon>
        <taxon>indigoferoid/millettioid clade</taxon>
        <taxon>Phaseoleae</taxon>
        <taxon>Vigna</taxon>
    </lineage>
</organism>